<gene>
    <name evidence="1" type="ORF">OWV82_014224</name>
</gene>
<accession>A0ACC1XKF7</accession>
<organism evidence="1 2">
    <name type="scientific">Melia azedarach</name>
    <name type="common">Chinaberry tree</name>
    <dbReference type="NCBI Taxonomy" id="155640"/>
    <lineage>
        <taxon>Eukaryota</taxon>
        <taxon>Viridiplantae</taxon>
        <taxon>Streptophyta</taxon>
        <taxon>Embryophyta</taxon>
        <taxon>Tracheophyta</taxon>
        <taxon>Spermatophyta</taxon>
        <taxon>Magnoliopsida</taxon>
        <taxon>eudicotyledons</taxon>
        <taxon>Gunneridae</taxon>
        <taxon>Pentapetalae</taxon>
        <taxon>rosids</taxon>
        <taxon>malvids</taxon>
        <taxon>Sapindales</taxon>
        <taxon>Meliaceae</taxon>
        <taxon>Melia</taxon>
    </lineage>
</organism>
<dbReference type="Proteomes" id="UP001164539">
    <property type="component" value="Chromosome 8"/>
</dbReference>
<evidence type="ECO:0000313" key="1">
    <source>
        <dbReference type="EMBL" id="KAJ4711881.1"/>
    </source>
</evidence>
<dbReference type="EMBL" id="CM051401">
    <property type="protein sequence ID" value="KAJ4711881.1"/>
    <property type="molecule type" value="Genomic_DNA"/>
</dbReference>
<evidence type="ECO:0000313" key="2">
    <source>
        <dbReference type="Proteomes" id="UP001164539"/>
    </source>
</evidence>
<name>A0ACC1XKF7_MELAZ</name>
<sequence>MSSLCSNTQAQNLPNSYGNIPAFTCAHIWNDDFALSHYQNENNLTTMILSSRKVSSWIGIGFSEHGKMVGSSAMVGWISADRKSNIVKQYYLKDYDEMQVIPDKGELRLTKAPPSIVLDQDILYLAFQAQFSPRLLRQPVILAFGDVKPNQIYLTKHTNKMATIVDFSSASVGSIVSEDYTKKAMHGVLGTLGWGLAVSIGAIIPRYFRHRDPFWIYCHSILNFIGFTLGLTSVSNGRLIYDHVEHDASAKKTLPLHRGIGLVLVGLSSIQVMTFIVKSHKDADNDTERKSYRYWFLYHRWVGVLLILMGYANIAIGIVIGGATIYTKATIGISIVTFVVAVIVLEIRKRMKNISDLPSAPPAFKVDPNVPPIPPSVIKVDSTDPPPSSKTVKN</sequence>
<keyword evidence="2" id="KW-1185">Reference proteome</keyword>
<comment type="caution">
    <text evidence="1">The sequence shown here is derived from an EMBL/GenBank/DDBJ whole genome shotgun (WGS) entry which is preliminary data.</text>
</comment>
<reference evidence="1 2" key="1">
    <citation type="journal article" date="2023" name="Science">
        <title>Complex scaffold remodeling in plant triterpene biosynthesis.</title>
        <authorList>
            <person name="De La Pena R."/>
            <person name="Hodgson H."/>
            <person name="Liu J.C."/>
            <person name="Stephenson M.J."/>
            <person name="Martin A.C."/>
            <person name="Owen C."/>
            <person name="Harkess A."/>
            <person name="Leebens-Mack J."/>
            <person name="Jimenez L.E."/>
            <person name="Osbourn A."/>
            <person name="Sattely E.S."/>
        </authorList>
    </citation>
    <scope>NUCLEOTIDE SEQUENCE [LARGE SCALE GENOMIC DNA]</scope>
    <source>
        <strain evidence="2">cv. JPN11</strain>
        <tissue evidence="1">Leaf</tissue>
    </source>
</reference>
<proteinExistence type="predicted"/>
<protein>
    <submittedName>
        <fullName evidence="1">Cytochrome b561 and DOMON domain-containing protein</fullName>
    </submittedName>
</protein>